<accession>Q30T27</accession>
<feature type="active site" description="O-isoaspartyl threonine intermediate" evidence="1">
    <location>
        <position position="9"/>
    </location>
</feature>
<keyword evidence="3" id="KW-0378">Hydrolase</keyword>
<dbReference type="AlphaFoldDB" id="Q30T27"/>
<dbReference type="Proteomes" id="UP000002714">
    <property type="component" value="Chromosome"/>
</dbReference>
<dbReference type="SUPFAM" id="SSF53774">
    <property type="entry name" value="Glutaminase/Asparaginase"/>
    <property type="match status" value="1"/>
</dbReference>
<evidence type="ECO:0000313" key="3">
    <source>
        <dbReference type="EMBL" id="ABB43854.1"/>
    </source>
</evidence>
<feature type="domain" description="L-asparaginase N-terminal" evidence="2">
    <location>
        <begin position="2"/>
        <end position="150"/>
    </location>
</feature>
<sequence>MLILNSGGTFNKKYNSLNGELEIPYNNSVIEEILKSVEFKYDLAGVVYKDSLDMNMDDRKRIAHIIMESSDDTFIIVHGTDTMLLSAEFLSEVFDDRKIVFVGSMRPFEIDNIEASLNLGMAIGFAKALKENGVYICMSGHVEPWQKIYKNKKFGKFEVVL</sequence>
<dbReference type="OrthoDB" id="9788068at2"/>
<evidence type="ECO:0000256" key="1">
    <source>
        <dbReference type="PIRSR" id="PIRSR001220-1"/>
    </source>
</evidence>
<dbReference type="InterPro" id="IPR027474">
    <property type="entry name" value="L-asparaginase_N"/>
</dbReference>
<dbReference type="EC" id="3.5.1.1" evidence="3"/>
<protein>
    <submittedName>
        <fullName evidence="3">Asparaginase</fullName>
        <ecNumber evidence="3">3.5.1.1</ecNumber>
    </submittedName>
</protein>
<name>Q30T27_SULDN</name>
<dbReference type="eggNOG" id="COG0252">
    <property type="taxonomic scope" value="Bacteria"/>
</dbReference>
<dbReference type="InterPro" id="IPR037152">
    <property type="entry name" value="L-asparaginase_N_sf"/>
</dbReference>
<evidence type="ECO:0000313" key="4">
    <source>
        <dbReference type="Proteomes" id="UP000002714"/>
    </source>
</evidence>
<dbReference type="Pfam" id="PF00710">
    <property type="entry name" value="Asparaginase"/>
    <property type="match status" value="1"/>
</dbReference>
<dbReference type="PANTHER" id="PTHR11707">
    <property type="entry name" value="L-ASPARAGINASE"/>
    <property type="match status" value="1"/>
</dbReference>
<reference evidence="3 4" key="1">
    <citation type="journal article" date="2008" name="Appl. Environ. Microbiol.">
        <title>Genome of the epsilonproteobacterial chemolithoautotroph Sulfurimonas denitrificans.</title>
        <authorList>
            <person name="Sievert S.M."/>
            <person name="Scott K.M."/>
            <person name="Klotz M.G."/>
            <person name="Chain P.S.G."/>
            <person name="Hauser L.J."/>
            <person name="Hemp J."/>
            <person name="Huegler M."/>
            <person name="Land M."/>
            <person name="Lapidus A."/>
            <person name="Larimer F.W."/>
            <person name="Lucas S."/>
            <person name="Malfatti S.A."/>
            <person name="Meyer F."/>
            <person name="Paulsen I.T."/>
            <person name="Ren Q."/>
            <person name="Simon J."/>
            <person name="Bailey K."/>
            <person name="Diaz E."/>
            <person name="Fitzpatrick K.A."/>
            <person name="Glover B."/>
            <person name="Gwatney N."/>
            <person name="Korajkic A."/>
            <person name="Long A."/>
            <person name="Mobberley J.M."/>
            <person name="Pantry S.N."/>
            <person name="Pazder G."/>
            <person name="Peterson S."/>
            <person name="Quintanilla J.D."/>
            <person name="Sprinkle R."/>
            <person name="Stephens J."/>
            <person name="Thomas P."/>
            <person name="Vaughn R."/>
            <person name="Weber M.J."/>
            <person name="Wooten L.L."/>
        </authorList>
    </citation>
    <scope>NUCLEOTIDE SEQUENCE [LARGE SCALE GENOMIC DNA]</scope>
    <source>
        <strain evidence="4">ATCC 33889 / DSM 1251</strain>
    </source>
</reference>
<dbReference type="KEGG" id="tdn:Suden_0575"/>
<dbReference type="STRING" id="326298.Suden_0575"/>
<dbReference type="InterPro" id="IPR006034">
    <property type="entry name" value="Asparaginase/glutaminase-like"/>
</dbReference>
<dbReference type="HOGENOM" id="CLU_019134_4_2_7"/>
<dbReference type="PIRSF" id="PIRSF001220">
    <property type="entry name" value="L-ASNase_gatD"/>
    <property type="match status" value="1"/>
</dbReference>
<gene>
    <name evidence="3" type="ordered locus">Suden_0575</name>
</gene>
<dbReference type="PROSITE" id="PS51732">
    <property type="entry name" value="ASN_GLN_ASE_3"/>
    <property type="match status" value="1"/>
</dbReference>
<dbReference type="Gene3D" id="3.40.50.1170">
    <property type="entry name" value="L-asparaginase, N-terminal domain"/>
    <property type="match status" value="1"/>
</dbReference>
<keyword evidence="4" id="KW-1185">Reference proteome</keyword>
<dbReference type="PRINTS" id="PR00139">
    <property type="entry name" value="ASNGLNASE"/>
</dbReference>
<organism evidence="3 4">
    <name type="scientific">Sulfurimonas denitrificans (strain ATCC 33889 / DSM 1251)</name>
    <name type="common">Thiomicrospira denitrificans (strain ATCC 33889 / DSM 1251)</name>
    <dbReference type="NCBI Taxonomy" id="326298"/>
    <lineage>
        <taxon>Bacteria</taxon>
        <taxon>Pseudomonadati</taxon>
        <taxon>Campylobacterota</taxon>
        <taxon>Epsilonproteobacteria</taxon>
        <taxon>Campylobacterales</taxon>
        <taxon>Sulfurimonadaceae</taxon>
        <taxon>Sulfurimonas</taxon>
    </lineage>
</organism>
<proteinExistence type="predicted"/>
<dbReference type="PIRSF" id="PIRSF500176">
    <property type="entry name" value="L_ASNase"/>
    <property type="match status" value="1"/>
</dbReference>
<dbReference type="GO" id="GO:0004067">
    <property type="term" value="F:asparaginase activity"/>
    <property type="evidence" value="ECO:0007669"/>
    <property type="project" value="UniProtKB-UniRule"/>
</dbReference>
<dbReference type="PANTHER" id="PTHR11707:SF28">
    <property type="entry name" value="60 KDA LYSOPHOSPHOLIPASE"/>
    <property type="match status" value="1"/>
</dbReference>
<dbReference type="RefSeq" id="WP_011372208.1">
    <property type="nucleotide sequence ID" value="NC_007575.1"/>
</dbReference>
<dbReference type="InterPro" id="IPR036152">
    <property type="entry name" value="Asp/glu_Ase-like_sf"/>
</dbReference>
<evidence type="ECO:0000259" key="2">
    <source>
        <dbReference type="Pfam" id="PF00710"/>
    </source>
</evidence>
<dbReference type="EMBL" id="CP000153">
    <property type="protein sequence ID" value="ABB43854.1"/>
    <property type="molecule type" value="Genomic_DNA"/>
</dbReference>